<evidence type="ECO:0008006" key="3">
    <source>
        <dbReference type="Google" id="ProtNLM"/>
    </source>
</evidence>
<feature type="non-terminal residue" evidence="1">
    <location>
        <position position="1"/>
    </location>
</feature>
<accession>S8C0S6</accession>
<evidence type="ECO:0000313" key="2">
    <source>
        <dbReference type="Proteomes" id="UP000015453"/>
    </source>
</evidence>
<feature type="non-terminal residue" evidence="1">
    <location>
        <position position="56"/>
    </location>
</feature>
<dbReference type="Proteomes" id="UP000015453">
    <property type="component" value="Unassembled WGS sequence"/>
</dbReference>
<dbReference type="AlphaFoldDB" id="S8C0S6"/>
<keyword evidence="2" id="KW-1185">Reference proteome</keyword>
<dbReference type="EMBL" id="AUSU01007707">
    <property type="protein sequence ID" value="EPS60249.1"/>
    <property type="molecule type" value="Genomic_DNA"/>
</dbReference>
<gene>
    <name evidence="1" type="ORF">M569_14557</name>
</gene>
<comment type="caution">
    <text evidence="1">The sequence shown here is derived from an EMBL/GenBank/DDBJ whole genome shotgun (WGS) entry which is preliminary data.</text>
</comment>
<protein>
    <recommendedName>
        <fullName evidence="3">RNase H type-1 domain-containing protein</fullName>
    </recommendedName>
</protein>
<name>S8C0S6_9LAMI</name>
<organism evidence="1 2">
    <name type="scientific">Genlisea aurea</name>
    <dbReference type="NCBI Taxonomy" id="192259"/>
    <lineage>
        <taxon>Eukaryota</taxon>
        <taxon>Viridiplantae</taxon>
        <taxon>Streptophyta</taxon>
        <taxon>Embryophyta</taxon>
        <taxon>Tracheophyta</taxon>
        <taxon>Spermatophyta</taxon>
        <taxon>Magnoliopsida</taxon>
        <taxon>eudicotyledons</taxon>
        <taxon>Gunneridae</taxon>
        <taxon>Pentapetalae</taxon>
        <taxon>asterids</taxon>
        <taxon>lamiids</taxon>
        <taxon>Lamiales</taxon>
        <taxon>Lentibulariaceae</taxon>
        <taxon>Genlisea</taxon>
    </lineage>
</organism>
<evidence type="ECO:0000313" key="1">
    <source>
        <dbReference type="EMBL" id="EPS60249.1"/>
    </source>
</evidence>
<proteinExistence type="predicted"/>
<reference evidence="1 2" key="1">
    <citation type="journal article" date="2013" name="BMC Genomics">
        <title>The miniature genome of a carnivorous plant Genlisea aurea contains a low number of genes and short non-coding sequences.</title>
        <authorList>
            <person name="Leushkin E.V."/>
            <person name="Sutormin R.A."/>
            <person name="Nabieva E.R."/>
            <person name="Penin A.A."/>
            <person name="Kondrashov A.S."/>
            <person name="Logacheva M.D."/>
        </authorList>
    </citation>
    <scope>NUCLEOTIDE SEQUENCE [LARGE SCALE GENOMIC DNA]</scope>
</reference>
<sequence>LRSSSPVAVRWTAPEVSFVKINTDVGFLGDDRVGCGCIIRGPLSELIAWQAMTIPL</sequence>